<keyword evidence="2" id="KW-1185">Reference proteome</keyword>
<reference evidence="1 2" key="1">
    <citation type="submission" date="2024-02" db="EMBL/GenBank/DDBJ databases">
        <title>New especies of Spiribacter isolated from saline water.</title>
        <authorList>
            <person name="Leon M.J."/>
            <person name="De La Haba R."/>
            <person name="Sanchez-Porro C."/>
            <person name="Ventosa A."/>
        </authorList>
    </citation>
    <scope>NUCLEOTIDE SEQUENCE [LARGE SCALE GENOMIC DNA]</scope>
    <source>
        <strain evidence="2">ag22IC4-227</strain>
    </source>
</reference>
<evidence type="ECO:0000313" key="2">
    <source>
        <dbReference type="Proteomes" id="UP001556653"/>
    </source>
</evidence>
<evidence type="ECO:0000313" key="1">
    <source>
        <dbReference type="EMBL" id="MEX0387431.1"/>
    </source>
</evidence>
<evidence type="ECO:0008006" key="3">
    <source>
        <dbReference type="Google" id="ProtNLM"/>
    </source>
</evidence>
<accession>A0ABV3SBC3</accession>
<name>A0ABV3SBC3_9GAMM</name>
<dbReference type="EMBL" id="JBAKFJ010000004">
    <property type="protein sequence ID" value="MEX0387431.1"/>
    <property type="molecule type" value="Genomic_DNA"/>
</dbReference>
<comment type="caution">
    <text evidence="1">The sequence shown here is derived from an EMBL/GenBank/DDBJ whole genome shotgun (WGS) entry which is preliminary data.</text>
</comment>
<protein>
    <recommendedName>
        <fullName evidence="3">Glycosyl transferase</fullName>
    </recommendedName>
</protein>
<dbReference type="Proteomes" id="UP001556653">
    <property type="component" value="Unassembled WGS sequence"/>
</dbReference>
<organism evidence="1 2">
    <name type="scientific">Spiribacter onubensis</name>
    <dbReference type="NCBI Taxonomy" id="3122420"/>
    <lineage>
        <taxon>Bacteria</taxon>
        <taxon>Pseudomonadati</taxon>
        <taxon>Pseudomonadota</taxon>
        <taxon>Gammaproteobacteria</taxon>
        <taxon>Chromatiales</taxon>
        <taxon>Ectothiorhodospiraceae</taxon>
        <taxon>Spiribacter</taxon>
    </lineage>
</organism>
<sequence length="293" mass="33962">MKTLKKKVGKVEIYARSRTMSDLAELMSLGLSKNQEIESSIYVGAHEWRFSRIKKKRISIGVQTEQFYDSNNERLWGLYSEYLPLLYCSKYDYVLDLSLLNRPAYERFELRNVIFGPYIFHNAGCLKIGKSPHFSFVGDVSPRRKKFLEELNGKYHLINGGYEEIKPELIASEGLLNIHHKDGDYIEWPRFLLAYDCGKIVFSEALPGPLVKNLHYAPFGEYASVDSKMAIFEGFKKDVATKYNLDRFFLAIDLTSARNRKPKILRSYAILKSLAFIFFNRMKARLTSTRNVS</sequence>
<dbReference type="RefSeq" id="WP_367968130.1">
    <property type="nucleotide sequence ID" value="NZ_JBAKFJ010000004.1"/>
</dbReference>
<proteinExistence type="predicted"/>
<gene>
    <name evidence="1" type="ORF">V6X64_10595</name>
</gene>